<evidence type="ECO:0000313" key="2">
    <source>
        <dbReference type="EMBL" id="KAK3852890.1"/>
    </source>
</evidence>
<proteinExistence type="predicted"/>
<feature type="region of interest" description="Disordered" evidence="1">
    <location>
        <begin position="46"/>
        <end position="93"/>
    </location>
</feature>
<feature type="region of interest" description="Disordered" evidence="1">
    <location>
        <begin position="1"/>
        <end position="23"/>
    </location>
</feature>
<gene>
    <name evidence="2" type="ORF">Pcinc_040534</name>
</gene>
<dbReference type="AlphaFoldDB" id="A0AAE1BLP5"/>
<comment type="caution">
    <text evidence="2">The sequence shown here is derived from an EMBL/GenBank/DDBJ whole genome shotgun (WGS) entry which is preliminary data.</text>
</comment>
<evidence type="ECO:0000313" key="3">
    <source>
        <dbReference type="Proteomes" id="UP001286313"/>
    </source>
</evidence>
<keyword evidence="3" id="KW-1185">Reference proteome</keyword>
<dbReference type="EMBL" id="JAWQEG010007197">
    <property type="protein sequence ID" value="KAK3852890.1"/>
    <property type="molecule type" value="Genomic_DNA"/>
</dbReference>
<reference evidence="2" key="1">
    <citation type="submission" date="2023-10" db="EMBL/GenBank/DDBJ databases">
        <title>Genome assemblies of two species of porcelain crab, Petrolisthes cinctipes and Petrolisthes manimaculis (Anomura: Porcellanidae).</title>
        <authorList>
            <person name="Angst P."/>
        </authorList>
    </citation>
    <scope>NUCLEOTIDE SEQUENCE</scope>
    <source>
        <strain evidence="2">PB745_01</strain>
        <tissue evidence="2">Gill</tissue>
    </source>
</reference>
<protein>
    <submittedName>
        <fullName evidence="2">Uncharacterized protein</fullName>
    </submittedName>
</protein>
<organism evidence="2 3">
    <name type="scientific">Petrolisthes cinctipes</name>
    <name type="common">Flat porcelain crab</name>
    <dbReference type="NCBI Taxonomy" id="88211"/>
    <lineage>
        <taxon>Eukaryota</taxon>
        <taxon>Metazoa</taxon>
        <taxon>Ecdysozoa</taxon>
        <taxon>Arthropoda</taxon>
        <taxon>Crustacea</taxon>
        <taxon>Multicrustacea</taxon>
        <taxon>Malacostraca</taxon>
        <taxon>Eumalacostraca</taxon>
        <taxon>Eucarida</taxon>
        <taxon>Decapoda</taxon>
        <taxon>Pleocyemata</taxon>
        <taxon>Anomura</taxon>
        <taxon>Galatheoidea</taxon>
        <taxon>Porcellanidae</taxon>
        <taxon>Petrolisthes</taxon>
    </lineage>
</organism>
<dbReference type="Proteomes" id="UP001286313">
    <property type="component" value="Unassembled WGS sequence"/>
</dbReference>
<accession>A0AAE1BLP5</accession>
<name>A0AAE1BLP5_PETCI</name>
<evidence type="ECO:0000256" key="1">
    <source>
        <dbReference type="SAM" id="MobiDB-lite"/>
    </source>
</evidence>
<sequence length="99" mass="11247">MERSYAHRATTGSRGRPPGTHQRLLQEQRKMRLGLKPYNLEVEVNSLNQHPPKRSKDEVVKSHGYSATHTHVPDLINAGNESDDSEEDSHGEVEVYFIV</sequence>